<reference evidence="1 2" key="1">
    <citation type="journal article" date="2011" name="J. Bacteriol.">
        <title>Complete genome sequence of Mycoplasma haemofelis, a hemotropic mycoplasma.</title>
        <authorList>
            <person name="Barker E.N."/>
            <person name="Helps C.R."/>
            <person name="Peters I.R."/>
            <person name="Darby A.C."/>
            <person name="Radford A.D."/>
            <person name="Tasker S."/>
        </authorList>
    </citation>
    <scope>NUCLEOTIDE SEQUENCE [LARGE SCALE GENOMIC DNA]</scope>
    <source>
        <strain evidence="1 2">Langford 1</strain>
    </source>
</reference>
<dbReference type="OrthoDB" id="9823803at2"/>
<protein>
    <submittedName>
        <fullName evidence="1">Uncharacterized protein</fullName>
    </submittedName>
</protein>
<organism evidence="1 2">
    <name type="scientific">Mycoplasma haemofelis (strain Langford 1)</name>
    <name type="common">Haemobartonella felis</name>
    <dbReference type="NCBI Taxonomy" id="941640"/>
    <lineage>
        <taxon>Bacteria</taxon>
        <taxon>Bacillati</taxon>
        <taxon>Mycoplasmatota</taxon>
        <taxon>Mollicutes</taxon>
        <taxon>Mycoplasmataceae</taxon>
        <taxon>Mycoplasma</taxon>
    </lineage>
</organism>
<gene>
    <name evidence="1" type="ordered locus">HF1_05690</name>
</gene>
<name>E8ZHF6_MYCHL</name>
<dbReference type="Proteomes" id="UP000008637">
    <property type="component" value="Chromosome"/>
</dbReference>
<dbReference type="EMBL" id="FR773153">
    <property type="protein sequence ID" value="CBY92577.1"/>
    <property type="molecule type" value="Genomic_DNA"/>
</dbReference>
<dbReference type="KEGG" id="mha:HF1_05690"/>
<evidence type="ECO:0000313" key="2">
    <source>
        <dbReference type="Proteomes" id="UP000008637"/>
    </source>
</evidence>
<dbReference type="HOGENOM" id="CLU_098620_4_0_14"/>
<sequence length="211" mass="23727">MSTYLFKIAAASGTAGVAGASGFGIYKAFNPSSSLSIRDKILTSHKDRFSTFLLVGDGNWEKIKVEYEKSDANNKPSNVKKEDLPSWCVREVDSPFDERDSSKLDSVLRWCYVNTNSFQTQAGQLNKELHATESNDSAWKEAWETVYKGLKDNAQWKINYEDASLNEADKEKGGLALQKWCSSKLNITMFSNEAKDSFPRFEKFCLKNKAG</sequence>
<accession>E8ZHF6</accession>
<dbReference type="AlphaFoldDB" id="E8ZHF6"/>
<evidence type="ECO:0000313" key="1">
    <source>
        <dbReference type="EMBL" id="CBY92577.1"/>
    </source>
</evidence>
<proteinExistence type="predicted"/>
<keyword evidence="2" id="KW-1185">Reference proteome</keyword>